<comment type="subcellular location">
    <subcellularLocation>
        <location evidence="1">Nucleus</location>
    </subcellularLocation>
</comment>
<evidence type="ECO:0000256" key="1">
    <source>
        <dbReference type="ARBA" id="ARBA00004123"/>
    </source>
</evidence>
<dbReference type="PROSITE" id="PS50048">
    <property type="entry name" value="ZN2_CY6_FUNGAL_2"/>
    <property type="match status" value="1"/>
</dbReference>
<dbReference type="GO" id="GO:0005634">
    <property type="term" value="C:nucleus"/>
    <property type="evidence" value="ECO:0007669"/>
    <property type="project" value="UniProtKB-SubCell"/>
</dbReference>
<feature type="region of interest" description="Disordered" evidence="4">
    <location>
        <begin position="728"/>
        <end position="748"/>
    </location>
</feature>
<dbReference type="AlphaFoldDB" id="A0A8H3FJD6"/>
<dbReference type="PROSITE" id="PS50007">
    <property type="entry name" value="PIPLC_X_DOMAIN"/>
    <property type="match status" value="1"/>
</dbReference>
<evidence type="ECO:0000256" key="2">
    <source>
        <dbReference type="ARBA" id="ARBA00022723"/>
    </source>
</evidence>
<dbReference type="Gene3D" id="4.10.240.10">
    <property type="entry name" value="Zn(2)-C6 fungal-type DNA-binding domain"/>
    <property type="match status" value="1"/>
</dbReference>
<proteinExistence type="predicted"/>
<dbReference type="CDD" id="cd12148">
    <property type="entry name" value="fungal_TF_MHR"/>
    <property type="match status" value="1"/>
</dbReference>
<dbReference type="GO" id="GO:0008270">
    <property type="term" value="F:zinc ion binding"/>
    <property type="evidence" value="ECO:0007669"/>
    <property type="project" value="InterPro"/>
</dbReference>
<feature type="compositionally biased region" description="Polar residues" evidence="4">
    <location>
        <begin position="728"/>
        <end position="741"/>
    </location>
</feature>
<dbReference type="EMBL" id="CAJPDQ010000022">
    <property type="protein sequence ID" value="CAF9924795.1"/>
    <property type="molecule type" value="Genomic_DNA"/>
</dbReference>
<dbReference type="PANTHER" id="PTHR31001">
    <property type="entry name" value="UNCHARACTERIZED TRANSCRIPTIONAL REGULATORY PROTEIN"/>
    <property type="match status" value="1"/>
</dbReference>
<dbReference type="GO" id="GO:0000981">
    <property type="term" value="F:DNA-binding transcription factor activity, RNA polymerase II-specific"/>
    <property type="evidence" value="ECO:0007669"/>
    <property type="project" value="InterPro"/>
</dbReference>
<dbReference type="InterPro" id="IPR001138">
    <property type="entry name" value="Zn2Cys6_DnaBD"/>
</dbReference>
<dbReference type="PANTHER" id="PTHR31001:SF85">
    <property type="entry name" value="ZN(II)2CYS6 TRANSCRIPTION FACTOR (EUROFUNG)"/>
    <property type="match status" value="1"/>
</dbReference>
<evidence type="ECO:0000256" key="4">
    <source>
        <dbReference type="SAM" id="MobiDB-lite"/>
    </source>
</evidence>
<name>A0A8H3FJD6_9LECA</name>
<dbReference type="GO" id="GO:0006351">
    <property type="term" value="P:DNA-templated transcription"/>
    <property type="evidence" value="ECO:0007669"/>
    <property type="project" value="InterPro"/>
</dbReference>
<evidence type="ECO:0000313" key="7">
    <source>
        <dbReference type="Proteomes" id="UP000664169"/>
    </source>
</evidence>
<dbReference type="SMART" id="SM00066">
    <property type="entry name" value="GAL4"/>
    <property type="match status" value="1"/>
</dbReference>
<dbReference type="CDD" id="cd00067">
    <property type="entry name" value="GAL4"/>
    <property type="match status" value="1"/>
</dbReference>
<evidence type="ECO:0000256" key="3">
    <source>
        <dbReference type="ARBA" id="ARBA00023242"/>
    </source>
</evidence>
<dbReference type="GO" id="GO:0003677">
    <property type="term" value="F:DNA binding"/>
    <property type="evidence" value="ECO:0007669"/>
    <property type="project" value="InterPro"/>
</dbReference>
<evidence type="ECO:0000313" key="6">
    <source>
        <dbReference type="EMBL" id="CAF9924795.1"/>
    </source>
</evidence>
<protein>
    <recommendedName>
        <fullName evidence="5">Zn(2)-C6 fungal-type domain-containing protein</fullName>
    </recommendedName>
</protein>
<accession>A0A8H3FJD6</accession>
<feature type="domain" description="Zn(2)-C6 fungal-type" evidence="5">
    <location>
        <begin position="74"/>
        <end position="105"/>
    </location>
</feature>
<dbReference type="InterPro" id="IPR036864">
    <property type="entry name" value="Zn2-C6_fun-type_DNA-bd_sf"/>
</dbReference>
<keyword evidence="3" id="KW-0539">Nucleus</keyword>
<dbReference type="Proteomes" id="UP000664169">
    <property type="component" value="Unassembled WGS sequence"/>
</dbReference>
<dbReference type="InterPro" id="IPR007219">
    <property type="entry name" value="XnlR_reg_dom"/>
</dbReference>
<dbReference type="Pfam" id="PF04082">
    <property type="entry name" value="Fungal_trans"/>
    <property type="match status" value="1"/>
</dbReference>
<dbReference type="SUPFAM" id="SSF57701">
    <property type="entry name" value="Zn2/Cys6 DNA-binding domain"/>
    <property type="match status" value="1"/>
</dbReference>
<organism evidence="6 7">
    <name type="scientific">Gomphillus americanus</name>
    <dbReference type="NCBI Taxonomy" id="1940652"/>
    <lineage>
        <taxon>Eukaryota</taxon>
        <taxon>Fungi</taxon>
        <taxon>Dikarya</taxon>
        <taxon>Ascomycota</taxon>
        <taxon>Pezizomycotina</taxon>
        <taxon>Lecanoromycetes</taxon>
        <taxon>OSLEUM clade</taxon>
        <taxon>Ostropomycetidae</taxon>
        <taxon>Ostropales</taxon>
        <taxon>Graphidaceae</taxon>
        <taxon>Gomphilloideae</taxon>
        <taxon>Gomphillus</taxon>
    </lineage>
</organism>
<comment type="caution">
    <text evidence="6">The sequence shown here is derived from an EMBL/GenBank/DDBJ whole genome shotgun (WGS) entry which is preliminary data.</text>
</comment>
<reference evidence="6" key="1">
    <citation type="submission" date="2021-03" db="EMBL/GenBank/DDBJ databases">
        <authorList>
            <person name="Tagirdzhanova G."/>
        </authorList>
    </citation>
    <scope>NUCLEOTIDE SEQUENCE</scope>
</reference>
<dbReference type="Pfam" id="PF00172">
    <property type="entry name" value="Zn_clus"/>
    <property type="match status" value="1"/>
</dbReference>
<feature type="region of interest" description="Disordered" evidence="4">
    <location>
        <begin position="26"/>
        <end position="66"/>
    </location>
</feature>
<gene>
    <name evidence="6" type="ORF">GOMPHAMPRED_003711</name>
</gene>
<dbReference type="InterPro" id="IPR050613">
    <property type="entry name" value="Sec_Metabolite_Reg"/>
</dbReference>
<keyword evidence="7" id="KW-1185">Reference proteome</keyword>
<sequence>MSEYGTPANAPDGQLNQVDFVRWLMKPTTKSAGEQVPASMDKPGEKSDLIGNPNVSQTTTTTPPATDKPIKQISCVQCQQRKIKCDRVKPSCGHCIKSKIGPCEYRPPAPPRRGKRKPTETDLLSRLRRCEELLRDSGIPVDEEGNIYRADSDNGIQNESPAKKHQGPLEHINGSRVLTSRASNKSVNGTSHPTGNIILEEGGSRYVESDLWRGMDAETIQANSRKLSSMGPLSEDGQADISDPNTGDFLFDYRNSRASLESFHPPLTDVGILWGVFLENVEPLLKVLHIPTFEPEMWDAVRNVGRIPSSLEALIFAIYCITVISMPAYECEKNFGMKKGVLFARYESAVKKAFVKAGILISTDFRLVQAVVIWLHAIRDVYHPHALWILSGVALRMAQRAGLHREQALTNFSVFDAEMRRRVWWALMTLDTRAAELSGSGISVFHNAHDTEIPRNLNDGDLAPNMKELPSDRTGPTEMIFVCLRHEVAKFFTTNLPRGVNDYGTVTHPHLTDADIDSFEQILEHKYLRFCDALYPLHYLTSIVGRACAGAMRLIIHHPCQDPDGGKSMSEENRMSLYQQSVKLVKYHHLIKSTPALSARYSWHSDAYFPWHAIIFVITTLCKREDRAQAAESWSLVQKTFEIYPKMIQDIRKPLHVAIGNLVIKAWDATGDWYHAERTTGSLSAPPASPMVQYKSDREIPDFIVKLRAQRAPREVSNHVVEEVRPATNTSMASRPLQPTTPGILAQAPENYSGMHRKQTEPRMYMNAAIPDSPSFDMVNISPEAWAEWDRLLASSQNMDFVPTYPNTGSWSIYGIPE</sequence>
<dbReference type="SMART" id="SM00906">
    <property type="entry name" value="Fungal_trans"/>
    <property type="match status" value="1"/>
</dbReference>
<dbReference type="OrthoDB" id="2269373at2759"/>
<keyword evidence="2" id="KW-0479">Metal-binding</keyword>
<evidence type="ECO:0000259" key="5">
    <source>
        <dbReference type="PROSITE" id="PS50048"/>
    </source>
</evidence>